<dbReference type="OrthoDB" id="5525501at2"/>
<keyword evidence="2" id="KW-1185">Reference proteome</keyword>
<dbReference type="RefSeq" id="WP_075005845.1">
    <property type="nucleotide sequence ID" value="NZ_FOAP01000003.1"/>
</dbReference>
<gene>
    <name evidence="1" type="ORF">SAMN05444354_103248</name>
</gene>
<name>A0A1H7LIA6_STIAU</name>
<dbReference type="AlphaFoldDB" id="A0A1H7LIA6"/>
<evidence type="ECO:0000313" key="2">
    <source>
        <dbReference type="Proteomes" id="UP000182719"/>
    </source>
</evidence>
<sequence>MDASLIPATFRTASGCLAPIIPDTWALDWAGGTEAEWLPVTARFGIAPDRLDALIQWVSHRFDKDFLWPNVFLTLEAAQEFCATFIPSGGDAFILGLGLASADADNLLNQTAPLPGQTAIGLHQILSRRLLPSEGGVPLGSEVLGVELGGSLHSSLCNSLERAFAQHLGARPNGHGLLDDHALAQRCAVYAGSEAAQAEPIPWQAWVLTEFPRAVGRPP</sequence>
<proteinExistence type="predicted"/>
<organism evidence="1 2">
    <name type="scientific">Stigmatella aurantiaca</name>
    <dbReference type="NCBI Taxonomy" id="41"/>
    <lineage>
        <taxon>Bacteria</taxon>
        <taxon>Pseudomonadati</taxon>
        <taxon>Myxococcota</taxon>
        <taxon>Myxococcia</taxon>
        <taxon>Myxococcales</taxon>
        <taxon>Cystobacterineae</taxon>
        <taxon>Archangiaceae</taxon>
        <taxon>Stigmatella</taxon>
    </lineage>
</organism>
<evidence type="ECO:0000313" key="1">
    <source>
        <dbReference type="EMBL" id="SEK98646.1"/>
    </source>
</evidence>
<reference evidence="2" key="1">
    <citation type="submission" date="2016-10" db="EMBL/GenBank/DDBJ databases">
        <authorList>
            <person name="Varghese N."/>
            <person name="Submissions S."/>
        </authorList>
    </citation>
    <scope>NUCLEOTIDE SEQUENCE [LARGE SCALE GENOMIC DNA]</scope>
    <source>
        <strain evidence="2">DSM 17044</strain>
    </source>
</reference>
<protein>
    <submittedName>
        <fullName evidence="1">Uncharacterized protein</fullName>
    </submittedName>
</protein>
<dbReference type="Proteomes" id="UP000182719">
    <property type="component" value="Unassembled WGS sequence"/>
</dbReference>
<accession>A0A1H7LIA6</accession>
<dbReference type="EMBL" id="FOAP01000003">
    <property type="protein sequence ID" value="SEK98646.1"/>
    <property type="molecule type" value="Genomic_DNA"/>
</dbReference>